<gene>
    <name evidence="9" type="ORF">M5K25_000862</name>
</gene>
<dbReference type="InterPro" id="IPR044823">
    <property type="entry name" value="ASIL1/2-like"/>
</dbReference>
<accession>A0ABD0VXF0</accession>
<evidence type="ECO:0000256" key="2">
    <source>
        <dbReference type="ARBA" id="ARBA00023015"/>
    </source>
</evidence>
<protein>
    <recommendedName>
        <fullName evidence="8">Myb/SANT-like DNA-binding domain-containing protein</fullName>
    </recommendedName>
</protein>
<feature type="domain" description="Myb/SANT-like DNA-binding" evidence="8">
    <location>
        <begin position="61"/>
        <end position="147"/>
    </location>
</feature>
<keyword evidence="2" id="KW-0805">Transcription regulation</keyword>
<keyword evidence="6" id="KW-0539">Nucleus</keyword>
<feature type="compositionally biased region" description="Polar residues" evidence="7">
    <location>
        <begin position="180"/>
        <end position="202"/>
    </location>
</feature>
<evidence type="ECO:0000256" key="3">
    <source>
        <dbReference type="ARBA" id="ARBA00023054"/>
    </source>
</evidence>
<dbReference type="EMBL" id="JANQDX010000001">
    <property type="protein sequence ID" value="KAL0928928.1"/>
    <property type="molecule type" value="Genomic_DNA"/>
</dbReference>
<dbReference type="FunFam" id="1.10.10.60:FF:000104">
    <property type="entry name" value="trihelix transcription factor ASIL2"/>
    <property type="match status" value="1"/>
</dbReference>
<feature type="region of interest" description="Disordered" evidence="7">
    <location>
        <begin position="158"/>
        <end position="213"/>
    </location>
</feature>
<proteinExistence type="predicted"/>
<evidence type="ECO:0000256" key="6">
    <source>
        <dbReference type="ARBA" id="ARBA00023242"/>
    </source>
</evidence>
<comment type="caution">
    <text evidence="9">The sequence shown here is derived from an EMBL/GenBank/DDBJ whole genome shotgun (WGS) entry which is preliminary data.</text>
</comment>
<dbReference type="Proteomes" id="UP001552299">
    <property type="component" value="Unassembled WGS sequence"/>
</dbReference>
<keyword evidence="10" id="KW-1185">Reference proteome</keyword>
<dbReference type="Pfam" id="PF13837">
    <property type="entry name" value="Myb_DNA-bind_4"/>
    <property type="match status" value="1"/>
</dbReference>
<dbReference type="GO" id="GO:0003677">
    <property type="term" value="F:DNA binding"/>
    <property type="evidence" value="ECO:0007669"/>
    <property type="project" value="UniProtKB-KW"/>
</dbReference>
<evidence type="ECO:0000256" key="4">
    <source>
        <dbReference type="ARBA" id="ARBA00023125"/>
    </source>
</evidence>
<dbReference type="AlphaFoldDB" id="A0ABD0VXF0"/>
<evidence type="ECO:0000313" key="10">
    <source>
        <dbReference type="Proteomes" id="UP001552299"/>
    </source>
</evidence>
<keyword evidence="3" id="KW-0175">Coiled coil</keyword>
<evidence type="ECO:0000256" key="5">
    <source>
        <dbReference type="ARBA" id="ARBA00023163"/>
    </source>
</evidence>
<organism evidence="9 10">
    <name type="scientific">Dendrobium thyrsiflorum</name>
    <name type="common">Pinecone-like raceme dendrobium</name>
    <name type="synonym">Orchid</name>
    <dbReference type="NCBI Taxonomy" id="117978"/>
    <lineage>
        <taxon>Eukaryota</taxon>
        <taxon>Viridiplantae</taxon>
        <taxon>Streptophyta</taxon>
        <taxon>Embryophyta</taxon>
        <taxon>Tracheophyta</taxon>
        <taxon>Spermatophyta</taxon>
        <taxon>Magnoliopsida</taxon>
        <taxon>Liliopsida</taxon>
        <taxon>Asparagales</taxon>
        <taxon>Orchidaceae</taxon>
        <taxon>Epidendroideae</taxon>
        <taxon>Malaxideae</taxon>
        <taxon>Dendrobiinae</taxon>
        <taxon>Dendrobium</taxon>
    </lineage>
</organism>
<name>A0ABD0VXF0_DENTH</name>
<dbReference type="PANTHER" id="PTHR31307:SF40">
    <property type="entry name" value="TRIHELIX TRANSCRIPTION FACTOR ENAP1-RELATED"/>
    <property type="match status" value="1"/>
</dbReference>
<comment type="subcellular location">
    <subcellularLocation>
        <location evidence="1">Nucleus</location>
    </subcellularLocation>
</comment>
<sequence>MGQPRHGRGLFDFSHTQPVEPFHIPGLPFHFPYLPTLYSMNFRHRAAAASTASSGSGVREDCWSEGATAALVEAWGDRFLHLSRGNLRQKDWKDVADTVNTRQDAVGNPRKTSGQCKNRIDTLKKKYKLEKSKPGRSTWPFFSRLDFLIGPSPEKPSLSIKVKQRNHNSSSATPPPPSLVLSSWGSSRVRTNLPDATQSSREVSGVGYGDFDGGEDMDRIDEEGKVPMFEALAIQKRRKPWRGSGVFSAGDDGGGGGDHGDFRELVRAIEKIGEIYERVERSKLQQTIELEKQRMEFEKDIEIQRMKVFMETQLELHRMKRHKDNSDSGKMS</sequence>
<evidence type="ECO:0000256" key="7">
    <source>
        <dbReference type="SAM" id="MobiDB-lite"/>
    </source>
</evidence>
<evidence type="ECO:0000256" key="1">
    <source>
        <dbReference type="ARBA" id="ARBA00004123"/>
    </source>
</evidence>
<reference evidence="9 10" key="1">
    <citation type="journal article" date="2024" name="Plant Biotechnol. J.">
        <title>Dendrobium thyrsiflorum genome and its molecular insights into genes involved in important horticultural traits.</title>
        <authorList>
            <person name="Chen B."/>
            <person name="Wang J.Y."/>
            <person name="Zheng P.J."/>
            <person name="Li K.L."/>
            <person name="Liang Y.M."/>
            <person name="Chen X.F."/>
            <person name="Zhang C."/>
            <person name="Zhao X."/>
            <person name="He X."/>
            <person name="Zhang G.Q."/>
            <person name="Liu Z.J."/>
            <person name="Xu Q."/>
        </authorList>
    </citation>
    <scope>NUCLEOTIDE SEQUENCE [LARGE SCALE GENOMIC DNA]</scope>
    <source>
        <strain evidence="9">GZMU011</strain>
    </source>
</reference>
<dbReference type="Gene3D" id="1.10.10.60">
    <property type="entry name" value="Homeodomain-like"/>
    <property type="match status" value="1"/>
</dbReference>
<dbReference type="InterPro" id="IPR044822">
    <property type="entry name" value="Myb_DNA-bind_4"/>
</dbReference>
<evidence type="ECO:0000259" key="8">
    <source>
        <dbReference type="Pfam" id="PF13837"/>
    </source>
</evidence>
<dbReference type="GO" id="GO:0005634">
    <property type="term" value="C:nucleus"/>
    <property type="evidence" value="ECO:0007669"/>
    <property type="project" value="UniProtKB-SubCell"/>
</dbReference>
<keyword evidence="4" id="KW-0238">DNA-binding</keyword>
<dbReference type="PANTHER" id="PTHR31307">
    <property type="entry name" value="TRIHELIX TRANSCRIPTION FACTOR ASIL2"/>
    <property type="match status" value="1"/>
</dbReference>
<evidence type="ECO:0000313" key="9">
    <source>
        <dbReference type="EMBL" id="KAL0928928.1"/>
    </source>
</evidence>
<keyword evidence="5" id="KW-0804">Transcription</keyword>